<protein>
    <submittedName>
        <fullName evidence="1">Uncharacterized protein</fullName>
    </submittedName>
</protein>
<organism evidence="1 2">
    <name type="scientific">Paraburkholderia fungorum</name>
    <dbReference type="NCBI Taxonomy" id="134537"/>
    <lineage>
        <taxon>Bacteria</taxon>
        <taxon>Pseudomonadati</taxon>
        <taxon>Pseudomonadota</taxon>
        <taxon>Betaproteobacteria</taxon>
        <taxon>Burkholderiales</taxon>
        <taxon>Burkholderiaceae</taxon>
        <taxon>Paraburkholderia</taxon>
    </lineage>
</organism>
<accession>A0AAW3V5S1</accession>
<gene>
    <name evidence="1" type="ORF">GGD69_005435</name>
</gene>
<sequence length="38" mass="4198">MVGTAGVSLPGAPQKLLCSFATHRKNILYVHDIDTRMR</sequence>
<dbReference type="EMBL" id="JACIIK010000009">
    <property type="protein sequence ID" value="MBB6204541.1"/>
    <property type="molecule type" value="Genomic_DNA"/>
</dbReference>
<evidence type="ECO:0000313" key="1">
    <source>
        <dbReference type="EMBL" id="MBB6204541.1"/>
    </source>
</evidence>
<name>A0AAW3V5S1_9BURK</name>
<comment type="caution">
    <text evidence="1">The sequence shown here is derived from an EMBL/GenBank/DDBJ whole genome shotgun (WGS) entry which is preliminary data.</text>
</comment>
<dbReference type="AlphaFoldDB" id="A0AAW3V5S1"/>
<dbReference type="Proteomes" id="UP000518681">
    <property type="component" value="Unassembled WGS sequence"/>
</dbReference>
<evidence type="ECO:0000313" key="2">
    <source>
        <dbReference type="Proteomes" id="UP000518681"/>
    </source>
</evidence>
<proteinExistence type="predicted"/>
<reference evidence="1 2" key="1">
    <citation type="submission" date="2020-08" db="EMBL/GenBank/DDBJ databases">
        <title>Genomic Encyclopedia of Type Strains, Phase IV (KMG-V): Genome sequencing to study the core and pangenomes of soil and plant-associated prokaryotes.</title>
        <authorList>
            <person name="Whitman W."/>
        </authorList>
    </citation>
    <scope>NUCLEOTIDE SEQUENCE [LARGE SCALE GENOMIC DNA]</scope>
    <source>
        <strain evidence="1 2">SEMIA 4013</strain>
    </source>
</reference>